<comment type="caution">
    <text evidence="1">The sequence shown here is derived from an EMBL/GenBank/DDBJ whole genome shotgun (WGS) entry which is preliminary data.</text>
</comment>
<evidence type="ECO:0000313" key="1">
    <source>
        <dbReference type="EMBL" id="MEE1945914.1"/>
    </source>
</evidence>
<name>A0ABU7I8V7_9SPHI</name>
<evidence type="ECO:0000313" key="2">
    <source>
        <dbReference type="Proteomes" id="UP001336835"/>
    </source>
</evidence>
<gene>
    <name evidence="1" type="ORF">VRU48_12405</name>
</gene>
<accession>A0ABU7I8V7</accession>
<reference evidence="1 2" key="1">
    <citation type="submission" date="2024-01" db="EMBL/GenBank/DDBJ databases">
        <title>Pedobacter sp. nov., isolated from fresh soil.</title>
        <authorList>
            <person name="Le N.T.T."/>
        </authorList>
    </citation>
    <scope>NUCLEOTIDE SEQUENCE [LARGE SCALE GENOMIC DNA]</scope>
    <source>
        <strain evidence="1 2">KR3-3</strain>
    </source>
</reference>
<proteinExistence type="predicted"/>
<dbReference type="Gene3D" id="2.60.40.10">
    <property type="entry name" value="Immunoglobulins"/>
    <property type="match status" value="3"/>
</dbReference>
<dbReference type="SUPFAM" id="SSF49265">
    <property type="entry name" value="Fibronectin type III"/>
    <property type="match status" value="1"/>
</dbReference>
<dbReference type="Proteomes" id="UP001336835">
    <property type="component" value="Unassembled WGS sequence"/>
</dbReference>
<organism evidence="1 2">
    <name type="scientific">Pedobacter albus</name>
    <dbReference type="NCBI Taxonomy" id="3113905"/>
    <lineage>
        <taxon>Bacteria</taxon>
        <taxon>Pseudomonadati</taxon>
        <taxon>Bacteroidota</taxon>
        <taxon>Sphingobacteriia</taxon>
        <taxon>Sphingobacteriales</taxon>
        <taxon>Sphingobacteriaceae</taxon>
        <taxon>Pedobacter</taxon>
    </lineage>
</organism>
<protein>
    <recommendedName>
        <fullName evidence="3">Fibronectin type-III domain-containing protein</fullName>
    </recommendedName>
</protein>
<keyword evidence="2" id="KW-1185">Reference proteome</keyword>
<dbReference type="InterPro" id="IPR013783">
    <property type="entry name" value="Ig-like_fold"/>
</dbReference>
<dbReference type="RefSeq" id="WP_330108233.1">
    <property type="nucleotide sequence ID" value="NZ_JAZDQT010000002.1"/>
</dbReference>
<dbReference type="EMBL" id="JAZDQT010000002">
    <property type="protein sequence ID" value="MEE1945914.1"/>
    <property type="molecule type" value="Genomic_DNA"/>
</dbReference>
<sequence length="312" mass="35093">MKKMLSLLCVVVLFGTACKEFIEPSLSKKSIALLAPSDHIETTSYQQTFWWQTHEDALQYRLQIVSPSFDHIEKLLLDTVVKTDKFTHTLDPGEYQWRVRAENGSSQTPYATQSFTIFPASLKDQSVQLVAPANALYVVSADVKYDWLKLFGTTQYRLQVDKNNFADENNLTLNVLTENLTFTSTLPAEANYQWRVRAENATETSKWSAVRALTFDATPPAKVVLTAPANKQLVSKPVSLAWNAIADAQKYELIIYKSDGTVYNSTYPQIVNTNAQTFNLGNTGETLTWKVRAIDKAGNKGDFSDTFTFTLQ</sequence>
<evidence type="ECO:0008006" key="3">
    <source>
        <dbReference type="Google" id="ProtNLM"/>
    </source>
</evidence>
<dbReference type="PROSITE" id="PS51257">
    <property type="entry name" value="PROKAR_LIPOPROTEIN"/>
    <property type="match status" value="1"/>
</dbReference>
<dbReference type="InterPro" id="IPR036116">
    <property type="entry name" value="FN3_sf"/>
</dbReference>